<evidence type="ECO:0000259" key="4">
    <source>
        <dbReference type="PROSITE" id="PS50989"/>
    </source>
</evidence>
<dbReference type="PRINTS" id="PR01070">
    <property type="entry name" value="ACCCTRFRASEB"/>
</dbReference>
<gene>
    <name evidence="5" type="primary">yjcH</name>
    <name evidence="5" type="ORF">N24_0949</name>
</gene>
<keyword evidence="6" id="KW-1185">Reference proteome</keyword>
<evidence type="ECO:0000313" key="6">
    <source>
        <dbReference type="Proteomes" id="UP000218244"/>
    </source>
</evidence>
<feature type="domain" description="CoA carboxyltransferase N-terminal" evidence="3">
    <location>
        <begin position="1"/>
        <end position="257"/>
    </location>
</feature>
<dbReference type="Gene3D" id="3.90.226.10">
    <property type="entry name" value="2-enoyl-CoA Hydratase, Chain A, domain 1"/>
    <property type="match status" value="2"/>
</dbReference>
<dbReference type="AlphaFoldDB" id="A0A160PR24"/>
<dbReference type="KEGG" id="csur:N24_0949"/>
<dbReference type="InterPro" id="IPR000438">
    <property type="entry name" value="Acetyl_CoA_COase_Trfase_b_su"/>
</dbReference>
<dbReference type="PANTHER" id="PTHR42995:SF5">
    <property type="entry name" value="ACETYL-COENZYME A CARBOXYLASE CARBOXYL TRANSFERASE SUBUNIT BETA, CHLOROPLASTIC"/>
    <property type="match status" value="1"/>
</dbReference>
<dbReference type="Proteomes" id="UP000218244">
    <property type="component" value="Chromosome"/>
</dbReference>
<dbReference type="InterPro" id="IPR011763">
    <property type="entry name" value="COA_CT_C"/>
</dbReference>
<name>A0A160PR24_9CORY</name>
<keyword evidence="2" id="KW-0808">Transferase</keyword>
<dbReference type="InterPro" id="IPR011762">
    <property type="entry name" value="COA_CT_N"/>
</dbReference>
<dbReference type="GO" id="GO:0006633">
    <property type="term" value="P:fatty acid biosynthetic process"/>
    <property type="evidence" value="ECO:0007669"/>
    <property type="project" value="InterPro"/>
</dbReference>
<dbReference type="PROSITE" id="PS50980">
    <property type="entry name" value="COA_CT_NTER"/>
    <property type="match status" value="1"/>
</dbReference>
<dbReference type="PANTHER" id="PTHR42995">
    <property type="entry name" value="ACETYL-COENZYME A CARBOXYLASE CARBOXYL TRANSFERASE SUBUNIT BETA, CHLOROPLASTIC"/>
    <property type="match status" value="1"/>
</dbReference>
<dbReference type="GO" id="GO:0003989">
    <property type="term" value="F:acetyl-CoA carboxylase activity"/>
    <property type="evidence" value="ECO:0007669"/>
    <property type="project" value="InterPro"/>
</dbReference>
<organism evidence="5 6">
    <name type="scientific">Corynebacterium suranareeae</name>
    <dbReference type="NCBI Taxonomy" id="2506452"/>
    <lineage>
        <taxon>Bacteria</taxon>
        <taxon>Bacillati</taxon>
        <taxon>Actinomycetota</taxon>
        <taxon>Actinomycetes</taxon>
        <taxon>Mycobacteriales</taxon>
        <taxon>Corynebacteriaceae</taxon>
        <taxon>Corynebacterium</taxon>
    </lineage>
</organism>
<accession>A0A160PR24</accession>
<evidence type="ECO:0000256" key="1">
    <source>
        <dbReference type="ARBA" id="ARBA00006102"/>
    </source>
</evidence>
<dbReference type="PROSITE" id="PS50989">
    <property type="entry name" value="COA_CT_CTER"/>
    <property type="match status" value="1"/>
</dbReference>
<protein>
    <submittedName>
        <fullName evidence="5">Acetyl-CoA carboxylase beta subunit</fullName>
    </submittedName>
</protein>
<dbReference type="GO" id="GO:0016740">
    <property type="term" value="F:transferase activity"/>
    <property type="evidence" value="ECO:0007669"/>
    <property type="project" value="UniProtKB-KW"/>
</dbReference>
<feature type="domain" description="CoA carboxyltransferase C-terminal" evidence="4">
    <location>
        <begin position="240"/>
        <end position="479"/>
    </location>
</feature>
<dbReference type="SUPFAM" id="SSF52096">
    <property type="entry name" value="ClpP/crotonase"/>
    <property type="match status" value="2"/>
</dbReference>
<dbReference type="GO" id="GO:0009317">
    <property type="term" value="C:acetyl-CoA carboxylase complex"/>
    <property type="evidence" value="ECO:0007669"/>
    <property type="project" value="InterPro"/>
</dbReference>
<dbReference type="EMBL" id="AP017369">
    <property type="protein sequence ID" value="BAU95211.1"/>
    <property type="molecule type" value="Genomic_DNA"/>
</dbReference>
<reference evidence="5 6" key="1">
    <citation type="submission" date="2016-02" db="EMBL/GenBank/DDBJ databases">
        <title>Corynebacterium glutamicum N24 whole genome sequencing project.</title>
        <authorList>
            <person name="Matsutani M."/>
            <person name="Nangtapong N."/>
            <person name="Yakushi T."/>
            <person name="Matsushita K."/>
        </authorList>
    </citation>
    <scope>NUCLEOTIDE SEQUENCE [LARGE SCALE GENOMIC DNA]</scope>
    <source>
        <strain evidence="5 6">N24</strain>
    </source>
</reference>
<dbReference type="InterPro" id="IPR029045">
    <property type="entry name" value="ClpP/crotonase-like_dom_sf"/>
</dbReference>
<sequence length="502" mass="53191">MSLPPPPFRTTPTPFQTMVWVMAHTFAHTLIESVLDSDSFMSWDEPPHYNDIDQSYVHTLERARAQSECDEAIVTGEGHIDGIPVAVIVSDFSFLGGSLGAVASTRIIKAIHRATENKLPLLVSTASGGARMQEDNRTFVMMASITASIQRHKNAHLPFLVYLRNPTMGGAMVTVGSAGHLTFAEPGAQIGFLGPKVVELTTGISLPREVQQAENLVDNGVIDGVVAPTQLRTVVSKALKILQPAEEVDRFSPTAPGVEVPVMDAIARSRDPQRPGIGEIVETLGEDVVKLSGARAGAVSPAVRVALARIGGRAVVLIGQDRRYAVGPADLRFARRGISLARELKLPIVTIIDTAGAELSQAAEEGGIASSIARTMSKLIDAPSPTVSVILGPGVGGGALALLPTDLTYATESAWLSALPPEGASAILYGNTDHVEDILERQGVGAHALLKQGLIDGIICETDTFIEEVLGTISNALSELKNNPERAGRHSRFERLASAKSD</sequence>
<dbReference type="GO" id="GO:2001295">
    <property type="term" value="P:malonyl-CoA biosynthetic process"/>
    <property type="evidence" value="ECO:0007669"/>
    <property type="project" value="TreeGrafter"/>
</dbReference>
<comment type="similarity">
    <text evidence="1">Belongs to the AccD/PCCB family.</text>
</comment>
<evidence type="ECO:0000259" key="3">
    <source>
        <dbReference type="PROSITE" id="PS50980"/>
    </source>
</evidence>
<evidence type="ECO:0000313" key="5">
    <source>
        <dbReference type="EMBL" id="BAU95211.1"/>
    </source>
</evidence>
<dbReference type="InterPro" id="IPR034733">
    <property type="entry name" value="AcCoA_carboxyl_beta"/>
</dbReference>
<dbReference type="Pfam" id="PF01039">
    <property type="entry name" value="Carboxyl_trans"/>
    <property type="match status" value="1"/>
</dbReference>
<proteinExistence type="inferred from homology"/>
<evidence type="ECO:0000256" key="2">
    <source>
        <dbReference type="ARBA" id="ARBA00022679"/>
    </source>
</evidence>